<dbReference type="AlphaFoldDB" id="A0A0F4GCG4"/>
<feature type="region of interest" description="Disordered" evidence="1">
    <location>
        <begin position="381"/>
        <end position="449"/>
    </location>
</feature>
<name>A0A0F4GCG4_9PEZI</name>
<dbReference type="EMBL" id="LAFY01004101">
    <property type="protein sequence ID" value="KJX95019.1"/>
    <property type="molecule type" value="Genomic_DNA"/>
</dbReference>
<proteinExistence type="predicted"/>
<gene>
    <name evidence="2" type="ORF">TI39_contig4142g00002</name>
</gene>
<evidence type="ECO:0000256" key="1">
    <source>
        <dbReference type="SAM" id="MobiDB-lite"/>
    </source>
</evidence>
<accession>A0A0F4GCG4</accession>
<feature type="compositionally biased region" description="Basic and acidic residues" evidence="1">
    <location>
        <begin position="381"/>
        <end position="414"/>
    </location>
</feature>
<sequence length="449" mass="49389">MDTTMKNYLPPGAQSSTQDATHTLDQNIRHMNSGNIPFSGYAMAEALPPSAFQLQTHSQSADLSFSVGKPDGSDTPDVFITPDTSGNFEEHSMPGVVRQNCAQDPDRNSRSMNFSGNMPIRAPILVKTAKAYHFEAAGGPRDMVSVPQFCTHLRSSTPPTVKNTPRPFNLVTRKVGAGGKGEDHCGGRARFLSSPPSAIGADTATAMKPVFSAIPAKRSQSGPIVSYTVDTAATACSLILDPKDDRIIDQLYTTIRLLRPDNNGENLCRSVDEIVSKLPSRLPAKVLDAYNDIVIYGMDHSAKQKALKPKNTIAQMKFFSESSNPKTTCAGIGNASLCALPFSMSFGDLWFGDEVWRLVVRRRGGSTVDWRPREFAEGLASLKEKKQRQQDLDHKDEDDHRDREEREGGSDRDNSLGPSLEQGRHGQDADHTDEEDHSKGEEREEWQRK</sequence>
<reference evidence="2 3" key="1">
    <citation type="submission" date="2015-03" db="EMBL/GenBank/DDBJ databases">
        <title>RNA-seq based gene annotation and comparative genomics of four Zymoseptoria species reveal species-specific pathogenicity related genes and transposable element activity.</title>
        <authorList>
            <person name="Grandaubert J."/>
            <person name="Bhattacharyya A."/>
            <person name="Stukenbrock E.H."/>
        </authorList>
    </citation>
    <scope>NUCLEOTIDE SEQUENCE [LARGE SCALE GENOMIC DNA]</scope>
    <source>
        <strain evidence="2 3">Zb18110</strain>
    </source>
</reference>
<dbReference type="Proteomes" id="UP000033647">
    <property type="component" value="Unassembled WGS sequence"/>
</dbReference>
<evidence type="ECO:0000313" key="3">
    <source>
        <dbReference type="Proteomes" id="UP000033647"/>
    </source>
</evidence>
<comment type="caution">
    <text evidence="2">The sequence shown here is derived from an EMBL/GenBank/DDBJ whole genome shotgun (WGS) entry which is preliminary data.</text>
</comment>
<organism evidence="2 3">
    <name type="scientific">Zymoseptoria brevis</name>
    <dbReference type="NCBI Taxonomy" id="1047168"/>
    <lineage>
        <taxon>Eukaryota</taxon>
        <taxon>Fungi</taxon>
        <taxon>Dikarya</taxon>
        <taxon>Ascomycota</taxon>
        <taxon>Pezizomycotina</taxon>
        <taxon>Dothideomycetes</taxon>
        <taxon>Dothideomycetidae</taxon>
        <taxon>Mycosphaerellales</taxon>
        <taxon>Mycosphaerellaceae</taxon>
        <taxon>Zymoseptoria</taxon>
    </lineage>
</organism>
<evidence type="ECO:0000313" key="2">
    <source>
        <dbReference type="EMBL" id="KJX95019.1"/>
    </source>
</evidence>
<keyword evidence="3" id="KW-1185">Reference proteome</keyword>
<feature type="compositionally biased region" description="Basic and acidic residues" evidence="1">
    <location>
        <begin position="422"/>
        <end position="449"/>
    </location>
</feature>
<protein>
    <submittedName>
        <fullName evidence="2">Uncharacterized protein</fullName>
    </submittedName>
</protein>